<feature type="region of interest" description="Disordered" evidence="2">
    <location>
        <begin position="846"/>
        <end position="902"/>
    </location>
</feature>
<feature type="coiled-coil region" evidence="1">
    <location>
        <begin position="956"/>
        <end position="983"/>
    </location>
</feature>
<name>A0A9D4T5L8_RHISA</name>
<organism evidence="3 4">
    <name type="scientific">Rhipicephalus sanguineus</name>
    <name type="common">Brown dog tick</name>
    <name type="synonym">Ixodes sanguineus</name>
    <dbReference type="NCBI Taxonomy" id="34632"/>
    <lineage>
        <taxon>Eukaryota</taxon>
        <taxon>Metazoa</taxon>
        <taxon>Ecdysozoa</taxon>
        <taxon>Arthropoda</taxon>
        <taxon>Chelicerata</taxon>
        <taxon>Arachnida</taxon>
        <taxon>Acari</taxon>
        <taxon>Parasitiformes</taxon>
        <taxon>Ixodida</taxon>
        <taxon>Ixodoidea</taxon>
        <taxon>Ixodidae</taxon>
        <taxon>Rhipicephalinae</taxon>
        <taxon>Rhipicephalus</taxon>
        <taxon>Rhipicephalus</taxon>
    </lineage>
</organism>
<keyword evidence="1" id="KW-0175">Coiled coil</keyword>
<evidence type="ECO:0000313" key="4">
    <source>
        <dbReference type="Proteomes" id="UP000821837"/>
    </source>
</evidence>
<dbReference type="EMBL" id="JABSTV010001247">
    <property type="protein sequence ID" value="KAH7972345.1"/>
    <property type="molecule type" value="Genomic_DNA"/>
</dbReference>
<reference evidence="3" key="1">
    <citation type="journal article" date="2020" name="Cell">
        <title>Large-Scale Comparative Analyses of Tick Genomes Elucidate Their Genetic Diversity and Vector Capacities.</title>
        <authorList>
            <consortium name="Tick Genome and Microbiome Consortium (TIGMIC)"/>
            <person name="Jia N."/>
            <person name="Wang J."/>
            <person name="Shi W."/>
            <person name="Du L."/>
            <person name="Sun Y."/>
            <person name="Zhan W."/>
            <person name="Jiang J.F."/>
            <person name="Wang Q."/>
            <person name="Zhang B."/>
            <person name="Ji P."/>
            <person name="Bell-Sakyi L."/>
            <person name="Cui X.M."/>
            <person name="Yuan T.T."/>
            <person name="Jiang B.G."/>
            <person name="Yang W.F."/>
            <person name="Lam T.T."/>
            <person name="Chang Q.C."/>
            <person name="Ding S.J."/>
            <person name="Wang X.J."/>
            <person name="Zhu J.G."/>
            <person name="Ruan X.D."/>
            <person name="Zhao L."/>
            <person name="Wei J.T."/>
            <person name="Ye R.Z."/>
            <person name="Que T.C."/>
            <person name="Du C.H."/>
            <person name="Zhou Y.H."/>
            <person name="Cheng J.X."/>
            <person name="Dai P.F."/>
            <person name="Guo W.B."/>
            <person name="Han X.H."/>
            <person name="Huang E.J."/>
            <person name="Li L.F."/>
            <person name="Wei W."/>
            <person name="Gao Y.C."/>
            <person name="Liu J.Z."/>
            <person name="Shao H.Z."/>
            <person name="Wang X."/>
            <person name="Wang C.C."/>
            <person name="Yang T.C."/>
            <person name="Huo Q.B."/>
            <person name="Li W."/>
            <person name="Chen H.Y."/>
            <person name="Chen S.E."/>
            <person name="Zhou L.G."/>
            <person name="Ni X.B."/>
            <person name="Tian J.H."/>
            <person name="Sheng Y."/>
            <person name="Liu T."/>
            <person name="Pan Y.S."/>
            <person name="Xia L.Y."/>
            <person name="Li J."/>
            <person name="Zhao F."/>
            <person name="Cao W.C."/>
        </authorList>
    </citation>
    <scope>NUCLEOTIDE SEQUENCE</scope>
    <source>
        <strain evidence="3">Rsan-2018</strain>
    </source>
</reference>
<feature type="compositionally biased region" description="Pro residues" evidence="2">
    <location>
        <begin position="887"/>
        <end position="897"/>
    </location>
</feature>
<proteinExistence type="predicted"/>
<feature type="region of interest" description="Disordered" evidence="2">
    <location>
        <begin position="1"/>
        <end position="473"/>
    </location>
</feature>
<feature type="compositionally biased region" description="Low complexity" evidence="2">
    <location>
        <begin position="362"/>
        <end position="381"/>
    </location>
</feature>
<feature type="compositionally biased region" description="Basic and acidic residues" evidence="2">
    <location>
        <begin position="203"/>
        <end position="221"/>
    </location>
</feature>
<feature type="compositionally biased region" description="Polar residues" evidence="2">
    <location>
        <begin position="241"/>
        <end position="286"/>
    </location>
</feature>
<feature type="compositionally biased region" description="Low complexity" evidence="2">
    <location>
        <begin position="786"/>
        <end position="795"/>
    </location>
</feature>
<feature type="compositionally biased region" description="Basic and acidic residues" evidence="2">
    <location>
        <begin position="291"/>
        <end position="300"/>
    </location>
</feature>
<feature type="compositionally biased region" description="Basic residues" evidence="2">
    <location>
        <begin position="726"/>
        <end position="741"/>
    </location>
</feature>
<keyword evidence="4" id="KW-1185">Reference proteome</keyword>
<reference evidence="3" key="2">
    <citation type="submission" date="2021-09" db="EMBL/GenBank/DDBJ databases">
        <authorList>
            <person name="Jia N."/>
            <person name="Wang J."/>
            <person name="Shi W."/>
            <person name="Du L."/>
            <person name="Sun Y."/>
            <person name="Zhan W."/>
            <person name="Jiang J."/>
            <person name="Wang Q."/>
            <person name="Zhang B."/>
            <person name="Ji P."/>
            <person name="Sakyi L.B."/>
            <person name="Cui X."/>
            <person name="Yuan T."/>
            <person name="Jiang B."/>
            <person name="Yang W."/>
            <person name="Lam T.T.-Y."/>
            <person name="Chang Q."/>
            <person name="Ding S."/>
            <person name="Wang X."/>
            <person name="Zhu J."/>
            <person name="Ruan X."/>
            <person name="Zhao L."/>
            <person name="Wei J."/>
            <person name="Que T."/>
            <person name="Du C."/>
            <person name="Cheng J."/>
            <person name="Dai P."/>
            <person name="Han X."/>
            <person name="Huang E."/>
            <person name="Gao Y."/>
            <person name="Liu J."/>
            <person name="Shao H."/>
            <person name="Ye R."/>
            <person name="Li L."/>
            <person name="Wei W."/>
            <person name="Wang X."/>
            <person name="Wang C."/>
            <person name="Huo Q."/>
            <person name="Li W."/>
            <person name="Guo W."/>
            <person name="Chen H."/>
            <person name="Chen S."/>
            <person name="Zhou L."/>
            <person name="Zhou L."/>
            <person name="Ni X."/>
            <person name="Tian J."/>
            <person name="Zhou Y."/>
            <person name="Sheng Y."/>
            <person name="Liu T."/>
            <person name="Pan Y."/>
            <person name="Xia L."/>
            <person name="Li J."/>
            <person name="Zhao F."/>
            <person name="Cao W."/>
        </authorList>
    </citation>
    <scope>NUCLEOTIDE SEQUENCE</scope>
    <source>
        <strain evidence="3">Rsan-2018</strain>
        <tissue evidence="3">Larvae</tissue>
    </source>
</reference>
<evidence type="ECO:0000256" key="2">
    <source>
        <dbReference type="SAM" id="MobiDB-lite"/>
    </source>
</evidence>
<feature type="compositionally biased region" description="Basic and acidic residues" evidence="2">
    <location>
        <begin position="437"/>
        <end position="453"/>
    </location>
</feature>
<evidence type="ECO:0000256" key="1">
    <source>
        <dbReference type="SAM" id="Coils"/>
    </source>
</evidence>
<comment type="caution">
    <text evidence="3">The sequence shown here is derived from an EMBL/GenBank/DDBJ whole genome shotgun (WGS) entry which is preliminary data.</text>
</comment>
<feature type="region of interest" description="Disordered" evidence="2">
    <location>
        <begin position="573"/>
        <end position="830"/>
    </location>
</feature>
<protein>
    <submittedName>
        <fullName evidence="3">Uncharacterized protein</fullName>
    </submittedName>
</protein>
<sequence length="1123" mass="119357">MDTAHRTKGCSTCGIGAFKNKEEPKERSRREPSAESRGKPSKRATIGRSRSDSSHRRKSTDYSDSPCSKDDSFEADSLPGEEYVDDDEMNRNWNGPPRFPMAPYNRGASFGGYRGRGMYSWNRPPPPLQPPYNRYDGPRSSFNTYGQHPPAGGHPPWSNDDYDCSFEPYGNGGWQGGSNRWNWDARKDTWQGNDESAPGTGSRGERTATRDNREQGGEKVSARSSGSLSKLHISNEKPSPARSSTAVSARLRSSTAAAISVHISNRESPLSTRSLKSTVAGTTVAVSSKEPAARRGESGVKSDSSCQSQKKDSTVQEPSKIIRILKKPSPQAHSVKCASWKAKPMVNLGLSTRSRAPDVSKALAGSSKTGATSSSTLSGKLGQHFALSGSQQGHGGSEEGARRGRGKLRQKPPQQQSSSSSNRNHLIFVSSEEDDTDAHGKETSNRQARRDDNTSTTEKAAKRTLMSPKLGPLSTKDVYRRDVLDKLVNFPSSPQVQAQLNKWMMEMQKSQRSVMPRKTMKLCTTQARLGQDDDPLLGSIPSINFDVLVRQVESCELPEEMLKSLMHALNTDAEQPHSTAGEVPPPIATGLGSKGSGSQRATPELRSSPLSTTPSGSSSVAARSPATKASTALAKSSSAAESPSAKSASGKSVKSAAAPSSTGTSSSEDECVVVPAPKKKVVPVVIDSDEHNPTDEEDNRPSTTTPTVKVLEGKLSSPPPAQQRSKQVRRVQKPARRKGRKPSGSADSTLVDGAAASPTPLPPVEPSSDETAAAEFPRESKRPPSRSKSATPTTSNSCTASTPAVSSSGATSISCVRRRSQASVSPSTFPEVISCAKLWQESIELGGSSGESSCHAPWEQPASGRSPLPSVAPTPSPPLETVITKMEPPPTPPPAATPPDDTVPLNSIPLGAMPSGAVPSGTMPTDTKPPVQVAMKSLVNDLAQRCQLEDTIRQELAHVEQGIASALASLEELKKRKEETQKSSTWNPRNKNHLCRLGAASALPGDGQPLLHFTLPAQSAAAMEMFSSFGTSGSDVMFGVSQVPPPGGTPPVIAGQIAQLLLPHLQQFGTDIDINKLSTSLGQSGLSMPTMSPEVSGGPSSRRATAKRKTARDGEPTMRYTLT</sequence>
<gene>
    <name evidence="3" type="ORF">HPB52_011139</name>
</gene>
<feature type="compositionally biased region" description="Low complexity" evidence="2">
    <location>
        <begin position="607"/>
        <end position="676"/>
    </location>
</feature>
<feature type="compositionally biased region" description="Polar residues" evidence="2">
    <location>
        <begin position="796"/>
        <end position="814"/>
    </location>
</feature>
<dbReference type="VEuPathDB" id="VectorBase:RSAN_036378"/>
<dbReference type="AlphaFoldDB" id="A0A9D4T5L8"/>
<accession>A0A9D4T5L8</accession>
<evidence type="ECO:0000313" key="3">
    <source>
        <dbReference type="EMBL" id="KAH7972345.1"/>
    </source>
</evidence>
<dbReference type="Proteomes" id="UP000821837">
    <property type="component" value="Chromosome 11"/>
</dbReference>
<feature type="compositionally biased region" description="Basic and acidic residues" evidence="2">
    <location>
        <begin position="19"/>
        <end position="38"/>
    </location>
</feature>
<feature type="region of interest" description="Disordered" evidence="2">
    <location>
        <begin position="1083"/>
        <end position="1123"/>
    </location>
</feature>